<evidence type="ECO:0000313" key="2">
    <source>
        <dbReference type="EMBL" id="SVB34085.1"/>
    </source>
</evidence>
<feature type="domain" description="Lipocalin-like" evidence="1">
    <location>
        <begin position="36"/>
        <end position="121"/>
    </location>
</feature>
<evidence type="ECO:0000259" key="1">
    <source>
        <dbReference type="Pfam" id="PF13648"/>
    </source>
</evidence>
<reference evidence="2" key="1">
    <citation type="submission" date="2018-05" db="EMBL/GenBank/DDBJ databases">
        <authorList>
            <person name="Lanie J.A."/>
            <person name="Ng W.-L."/>
            <person name="Kazmierczak K.M."/>
            <person name="Andrzejewski T.M."/>
            <person name="Davidsen T.M."/>
            <person name="Wayne K.J."/>
            <person name="Tettelin H."/>
            <person name="Glass J.I."/>
            <person name="Rusch D."/>
            <person name="Podicherti R."/>
            <person name="Tsui H.-C.T."/>
            <person name="Winkler M.E."/>
        </authorList>
    </citation>
    <scope>NUCLEOTIDE SEQUENCE</scope>
</reference>
<dbReference type="InterPro" id="IPR024311">
    <property type="entry name" value="Lipocalin-like"/>
</dbReference>
<gene>
    <name evidence="2" type="ORF">METZ01_LOCUS186939</name>
</gene>
<name>A0A382D760_9ZZZZ</name>
<dbReference type="PROSITE" id="PS51257">
    <property type="entry name" value="PROKAR_LIPOPROTEIN"/>
    <property type="match status" value="1"/>
</dbReference>
<dbReference type="EMBL" id="UINC01037896">
    <property type="protein sequence ID" value="SVB34085.1"/>
    <property type="molecule type" value="Genomic_DNA"/>
</dbReference>
<organism evidence="2">
    <name type="scientific">marine metagenome</name>
    <dbReference type="NCBI Taxonomy" id="408172"/>
    <lineage>
        <taxon>unclassified sequences</taxon>
        <taxon>metagenomes</taxon>
        <taxon>ecological metagenomes</taxon>
    </lineage>
</organism>
<protein>
    <recommendedName>
        <fullName evidence="1">Lipocalin-like domain-containing protein</fullName>
    </recommendedName>
</protein>
<proteinExistence type="predicted"/>
<accession>A0A382D760</accession>
<dbReference type="Pfam" id="PF13648">
    <property type="entry name" value="Lipocalin_4"/>
    <property type="match status" value="1"/>
</dbReference>
<dbReference type="AlphaFoldDB" id="A0A382D760"/>
<sequence>MGVYMKNLLSMLLVFSFLFTIGCEDDEATESEFNPLVGVWNMTSIVIESEGTTTIDADDDFNMVIIFNEDGTFSNQGAIDGESHSETGTWSTSENKLTIITDDVAEGEETDIWDYTVSGNSFLSMTIAENEDGYDFTYTYNFTKG</sequence>